<gene>
    <name evidence="2" type="ORF">BTUL_0030g00060</name>
</gene>
<feature type="region of interest" description="Disordered" evidence="1">
    <location>
        <begin position="201"/>
        <end position="230"/>
    </location>
</feature>
<feature type="compositionally biased region" description="Polar residues" evidence="1">
    <location>
        <begin position="212"/>
        <end position="228"/>
    </location>
</feature>
<evidence type="ECO:0000313" key="2">
    <source>
        <dbReference type="EMBL" id="TGO16223.1"/>
    </source>
</evidence>
<dbReference type="EMBL" id="PQXH01000030">
    <property type="protein sequence ID" value="TGO16223.1"/>
    <property type="molecule type" value="Genomic_DNA"/>
</dbReference>
<reference evidence="2 3" key="1">
    <citation type="submission" date="2017-12" db="EMBL/GenBank/DDBJ databases">
        <title>Comparative genomics of Botrytis spp.</title>
        <authorList>
            <person name="Valero-Jimenez C.A."/>
            <person name="Tapia P."/>
            <person name="Veloso J."/>
            <person name="Silva-Moreno E."/>
            <person name="Staats M."/>
            <person name="Valdes J.H."/>
            <person name="Van Kan J.A.L."/>
        </authorList>
    </citation>
    <scope>NUCLEOTIDE SEQUENCE [LARGE SCALE GENOMIC DNA]</scope>
    <source>
        <strain evidence="2 3">Bt9001</strain>
    </source>
</reference>
<name>A0A4Z1F0J4_9HELO</name>
<sequence length="293" mass="33113">MTTTRQNVQAQDIKVGCILFLPSTSFAGDLECMWSDVNGHPCRNNGRCILKQEGHDHPVVIIGKHYEPNGIMPGILKLSFVQMTHGTFRNASISGPTIYSPHGHYEVDQNTGRLTFPQNFRSRYWFRGIEYLRRGPGNFRIPHVFFAPPRSFRTMTTGPQTRAYDSRLDEGSYLRLMQRLNLEPKRYVHDHHLDDYWPALPTGDSAKHEQPSSHANTSRPSSVGQAFNQPHGHHIANLGCMEDDLESCLAVPILDPAPRGRIHCVNNQSSNKSFPTIVDGDDPDQSWNEIAML</sequence>
<dbReference type="Proteomes" id="UP000297777">
    <property type="component" value="Unassembled WGS sequence"/>
</dbReference>
<dbReference type="OrthoDB" id="3554132at2759"/>
<dbReference type="AlphaFoldDB" id="A0A4Z1F0J4"/>
<evidence type="ECO:0000313" key="3">
    <source>
        <dbReference type="Proteomes" id="UP000297777"/>
    </source>
</evidence>
<organism evidence="2 3">
    <name type="scientific">Botrytis tulipae</name>
    <dbReference type="NCBI Taxonomy" id="87230"/>
    <lineage>
        <taxon>Eukaryota</taxon>
        <taxon>Fungi</taxon>
        <taxon>Dikarya</taxon>
        <taxon>Ascomycota</taxon>
        <taxon>Pezizomycotina</taxon>
        <taxon>Leotiomycetes</taxon>
        <taxon>Helotiales</taxon>
        <taxon>Sclerotiniaceae</taxon>
        <taxon>Botrytis</taxon>
    </lineage>
</organism>
<accession>A0A4Z1F0J4</accession>
<comment type="caution">
    <text evidence="2">The sequence shown here is derived from an EMBL/GenBank/DDBJ whole genome shotgun (WGS) entry which is preliminary data.</text>
</comment>
<protein>
    <submittedName>
        <fullName evidence="2">Uncharacterized protein</fullName>
    </submittedName>
</protein>
<keyword evidence="3" id="KW-1185">Reference proteome</keyword>
<proteinExistence type="predicted"/>
<evidence type="ECO:0000256" key="1">
    <source>
        <dbReference type="SAM" id="MobiDB-lite"/>
    </source>
</evidence>